<accession>A6HC83</accession>
<gene>
    <name evidence="1" type="ORF">rCG_61602</name>
</gene>
<dbReference type="EMBL" id="CH473947">
    <property type="protein sequence ID" value="EDM03638.1"/>
    <property type="molecule type" value="Genomic_DNA"/>
</dbReference>
<organism evidence="1 2">
    <name type="scientific">Rattus norvegicus</name>
    <name type="common">Rat</name>
    <dbReference type="NCBI Taxonomy" id="10116"/>
    <lineage>
        <taxon>Eukaryota</taxon>
        <taxon>Metazoa</taxon>
        <taxon>Chordata</taxon>
        <taxon>Craniata</taxon>
        <taxon>Vertebrata</taxon>
        <taxon>Euteleostomi</taxon>
        <taxon>Mammalia</taxon>
        <taxon>Eutheria</taxon>
        <taxon>Euarchontoglires</taxon>
        <taxon>Glires</taxon>
        <taxon>Rodentia</taxon>
        <taxon>Myomorpha</taxon>
        <taxon>Muroidea</taxon>
        <taxon>Muridae</taxon>
        <taxon>Murinae</taxon>
        <taxon>Rattus</taxon>
    </lineage>
</organism>
<evidence type="ECO:0000313" key="1">
    <source>
        <dbReference type="EMBL" id="EDM03638.1"/>
    </source>
</evidence>
<reference evidence="2" key="1">
    <citation type="submission" date="2005-09" db="EMBL/GenBank/DDBJ databases">
        <authorList>
            <person name="Mural R.J."/>
            <person name="Li P.W."/>
            <person name="Adams M.D."/>
            <person name="Amanatides P.G."/>
            <person name="Baden-Tillson H."/>
            <person name="Barnstead M."/>
            <person name="Chin S.H."/>
            <person name="Dew I."/>
            <person name="Evans C.A."/>
            <person name="Ferriera S."/>
            <person name="Flanigan M."/>
            <person name="Fosler C."/>
            <person name="Glodek A."/>
            <person name="Gu Z."/>
            <person name="Holt R.A."/>
            <person name="Jennings D."/>
            <person name="Kraft C.L."/>
            <person name="Lu F."/>
            <person name="Nguyen T."/>
            <person name="Nusskern D.R."/>
            <person name="Pfannkoch C.M."/>
            <person name="Sitter C."/>
            <person name="Sutton G.G."/>
            <person name="Venter J.C."/>
            <person name="Wang Z."/>
            <person name="Woodage T."/>
            <person name="Zheng X.H."/>
            <person name="Zhong F."/>
        </authorList>
    </citation>
    <scope>NUCLEOTIDE SEQUENCE [LARGE SCALE GENOMIC DNA]</scope>
    <source>
        <strain>BN</strain>
        <strain evidence="2">Sprague-Dawley</strain>
    </source>
</reference>
<evidence type="ECO:0000313" key="2">
    <source>
        <dbReference type="Proteomes" id="UP000234681"/>
    </source>
</evidence>
<dbReference type="Proteomes" id="UP000234681">
    <property type="component" value="Chromosome 6"/>
</dbReference>
<protein>
    <submittedName>
        <fullName evidence="1">RCG61602</fullName>
    </submittedName>
</protein>
<sequence length="56" mass="6135">MALGSQMSTLKERKEGGRSCCCFTAGTTKVIYHKGLPRFTSLSHQCRLNLTISSKA</sequence>
<dbReference type="AlphaFoldDB" id="A6HC83"/>
<name>A6HC83_RAT</name>
<proteinExistence type="predicted"/>